<dbReference type="GO" id="GO:0003700">
    <property type="term" value="F:DNA-binding transcription factor activity"/>
    <property type="evidence" value="ECO:0007669"/>
    <property type="project" value="InterPro"/>
</dbReference>
<dbReference type="Gene3D" id="1.10.10.10">
    <property type="entry name" value="Winged helix-like DNA-binding domain superfamily/Winged helix DNA-binding domain"/>
    <property type="match status" value="1"/>
</dbReference>
<evidence type="ECO:0000313" key="4">
    <source>
        <dbReference type="EMBL" id="QNQ91055.1"/>
    </source>
</evidence>
<dbReference type="KEGG" id="cpoy:GP475_10755"/>
<evidence type="ECO:0000313" key="5">
    <source>
        <dbReference type="Proteomes" id="UP000516320"/>
    </source>
</evidence>
<dbReference type="PANTHER" id="PTHR33164:SF64">
    <property type="entry name" value="TRANSCRIPTIONAL REGULATOR SLYA"/>
    <property type="match status" value="1"/>
</dbReference>
<dbReference type="GO" id="GO:0003677">
    <property type="term" value="F:DNA binding"/>
    <property type="evidence" value="ECO:0007669"/>
    <property type="project" value="UniProtKB-KW"/>
</dbReference>
<sequence>MGASSQLSQIPATLLRSASFQTERVRRRLREEVDTELTRYGLTLREYWVLVCLVEEDGTSQVTVAQKLGIDPSDLVNLIDSLEEKKFVQREPDPTDRRRRILYCTTEGRAAEPELSAAVRQAEERALDDSKAKQRKHLRKLAKAVIRGEQDA</sequence>
<dbReference type="RefSeq" id="WP_187974366.1">
    <property type="nucleotide sequence ID" value="NZ_CP046884.1"/>
</dbReference>
<keyword evidence="5" id="KW-1185">Reference proteome</keyword>
<reference evidence="4 5" key="1">
    <citation type="submission" date="2019-12" db="EMBL/GenBank/DDBJ databases">
        <title>Corynebacterium sp. nov., isolated from feces of the Anser Albifrons in China.</title>
        <authorList>
            <person name="Liu Q."/>
        </authorList>
    </citation>
    <scope>NUCLEOTIDE SEQUENCE [LARGE SCALE GENOMIC DNA]</scope>
    <source>
        <strain evidence="4 5">4H37-19</strain>
    </source>
</reference>
<dbReference type="PRINTS" id="PR00598">
    <property type="entry name" value="HTHMARR"/>
</dbReference>
<keyword evidence="2" id="KW-0238">DNA-binding</keyword>
<keyword evidence="3" id="KW-0804">Transcription</keyword>
<dbReference type="AlphaFoldDB" id="A0A7H0SR80"/>
<name>A0A7H0SR80_9CORY</name>
<keyword evidence="1" id="KW-0805">Transcription regulation</keyword>
<gene>
    <name evidence="4" type="ORF">GP475_10755</name>
</gene>
<dbReference type="PROSITE" id="PS50995">
    <property type="entry name" value="HTH_MARR_2"/>
    <property type="match status" value="1"/>
</dbReference>
<dbReference type="EMBL" id="CP046884">
    <property type="protein sequence ID" value="QNQ91055.1"/>
    <property type="molecule type" value="Genomic_DNA"/>
</dbReference>
<dbReference type="SUPFAM" id="SSF46785">
    <property type="entry name" value="Winged helix' DNA-binding domain"/>
    <property type="match status" value="1"/>
</dbReference>
<dbReference type="Proteomes" id="UP000516320">
    <property type="component" value="Chromosome"/>
</dbReference>
<organism evidence="4 5">
    <name type="scientific">Corynebacterium poyangense</name>
    <dbReference type="NCBI Taxonomy" id="2684405"/>
    <lineage>
        <taxon>Bacteria</taxon>
        <taxon>Bacillati</taxon>
        <taxon>Actinomycetota</taxon>
        <taxon>Actinomycetes</taxon>
        <taxon>Mycobacteriales</taxon>
        <taxon>Corynebacteriaceae</taxon>
        <taxon>Corynebacterium</taxon>
    </lineage>
</organism>
<evidence type="ECO:0000256" key="2">
    <source>
        <dbReference type="ARBA" id="ARBA00023125"/>
    </source>
</evidence>
<evidence type="ECO:0000256" key="1">
    <source>
        <dbReference type="ARBA" id="ARBA00023015"/>
    </source>
</evidence>
<dbReference type="Pfam" id="PF12802">
    <property type="entry name" value="MarR_2"/>
    <property type="match status" value="1"/>
</dbReference>
<protein>
    <submittedName>
        <fullName evidence="4">MarR family transcriptional regulator</fullName>
    </submittedName>
</protein>
<dbReference type="PANTHER" id="PTHR33164">
    <property type="entry name" value="TRANSCRIPTIONAL REGULATOR, MARR FAMILY"/>
    <property type="match status" value="1"/>
</dbReference>
<dbReference type="SMART" id="SM00347">
    <property type="entry name" value="HTH_MARR"/>
    <property type="match status" value="1"/>
</dbReference>
<accession>A0A7H0SR80</accession>
<dbReference type="InterPro" id="IPR000835">
    <property type="entry name" value="HTH_MarR-typ"/>
</dbReference>
<dbReference type="InterPro" id="IPR036390">
    <property type="entry name" value="WH_DNA-bd_sf"/>
</dbReference>
<dbReference type="InterPro" id="IPR039422">
    <property type="entry name" value="MarR/SlyA-like"/>
</dbReference>
<proteinExistence type="predicted"/>
<dbReference type="InterPro" id="IPR036388">
    <property type="entry name" value="WH-like_DNA-bd_sf"/>
</dbReference>
<evidence type="ECO:0000256" key="3">
    <source>
        <dbReference type="ARBA" id="ARBA00023163"/>
    </source>
</evidence>
<dbReference type="GO" id="GO:0006950">
    <property type="term" value="P:response to stress"/>
    <property type="evidence" value="ECO:0007669"/>
    <property type="project" value="TreeGrafter"/>
</dbReference>